<comment type="function">
    <text evidence="9">CRISPR (clustered regularly interspaced short palindromic repeat), is an adaptive immune system that provides protection against mobile genetic elements (viruses, transposable elements and conjugative plasmids). CRISPR clusters contain spacers, sequences complementary to antecedent mobile elements, and target invading nucleic acids. CRISPR clusters are transcribed and processed into CRISPR RNA (crRNA). Acts as a dsDNA endonuclease. Involved in the integration of spacer DNA into the CRISPR cassette.</text>
</comment>
<dbReference type="Gene3D" id="3.100.10.20">
    <property type="entry name" value="CRISPR-associated endonuclease Cas1, N-terminal domain"/>
    <property type="match status" value="1"/>
</dbReference>
<evidence type="ECO:0000256" key="3">
    <source>
        <dbReference type="ARBA" id="ARBA00022759"/>
    </source>
</evidence>
<keyword evidence="3 9" id="KW-0255">Endonuclease</keyword>
<gene>
    <name evidence="10" type="primary">cas1b</name>
    <name evidence="9" type="synonym">cas1</name>
    <name evidence="10" type="ORF">ENU28_00750</name>
</gene>
<evidence type="ECO:0000256" key="5">
    <source>
        <dbReference type="ARBA" id="ARBA00022842"/>
    </source>
</evidence>
<keyword evidence="4 9" id="KW-0378">Hydrolase</keyword>
<dbReference type="GO" id="GO:0004520">
    <property type="term" value="F:DNA endonuclease activity"/>
    <property type="evidence" value="ECO:0007669"/>
    <property type="project" value="InterPro"/>
</dbReference>
<dbReference type="Gene3D" id="1.20.120.920">
    <property type="entry name" value="CRISPR-associated endonuclease Cas1, C-terminal domain"/>
    <property type="match status" value="1"/>
</dbReference>
<dbReference type="HAMAP" id="MF_01470">
    <property type="entry name" value="Cas1"/>
    <property type="match status" value="1"/>
</dbReference>
<dbReference type="GO" id="GO:0043571">
    <property type="term" value="P:maintenance of CRISPR repeat elements"/>
    <property type="evidence" value="ECO:0007669"/>
    <property type="project" value="UniProtKB-UniRule"/>
</dbReference>
<dbReference type="AlphaFoldDB" id="A0A7V4CH94"/>
<comment type="subunit">
    <text evidence="9">Homodimer, forms a heterotetramer with a Cas2 homodimer.</text>
</comment>
<dbReference type="GO" id="GO:0003677">
    <property type="term" value="F:DNA binding"/>
    <property type="evidence" value="ECO:0007669"/>
    <property type="project" value="UniProtKB-KW"/>
</dbReference>
<organism evidence="10">
    <name type="scientific">candidate division WOR-3 bacterium</name>
    <dbReference type="NCBI Taxonomy" id="2052148"/>
    <lineage>
        <taxon>Bacteria</taxon>
        <taxon>Bacteria division WOR-3</taxon>
    </lineage>
</organism>
<dbReference type="Pfam" id="PF01867">
    <property type="entry name" value="Cas_Cas1"/>
    <property type="match status" value="1"/>
</dbReference>
<accession>A0A7V4CH94</accession>
<keyword evidence="8 9" id="KW-0464">Manganese</keyword>
<evidence type="ECO:0000256" key="2">
    <source>
        <dbReference type="ARBA" id="ARBA00022723"/>
    </source>
</evidence>
<evidence type="ECO:0000256" key="1">
    <source>
        <dbReference type="ARBA" id="ARBA00022722"/>
    </source>
</evidence>
<reference evidence="10" key="1">
    <citation type="journal article" date="2020" name="mSystems">
        <title>Genome- and Community-Level Interaction Insights into Carbon Utilization and Element Cycling Functions of Hydrothermarchaeota in Hydrothermal Sediment.</title>
        <authorList>
            <person name="Zhou Z."/>
            <person name="Liu Y."/>
            <person name="Xu W."/>
            <person name="Pan J."/>
            <person name="Luo Z.H."/>
            <person name="Li M."/>
        </authorList>
    </citation>
    <scope>NUCLEOTIDE SEQUENCE [LARGE SCALE GENOMIC DNA]</scope>
    <source>
        <strain evidence="10">SpSt-655</strain>
    </source>
</reference>
<feature type="binding site" evidence="9">
    <location>
        <position position="157"/>
    </location>
    <ligand>
        <name>Mn(2+)</name>
        <dbReference type="ChEBI" id="CHEBI:29035"/>
    </ligand>
</feature>
<keyword evidence="2 9" id="KW-0479">Metal-binding</keyword>
<dbReference type="NCBIfam" id="TIGR00287">
    <property type="entry name" value="cas1"/>
    <property type="match status" value="1"/>
</dbReference>
<name>A0A7V4CH94_UNCW3</name>
<sequence>MKRGIYIFSSGELKRKGNTLYFENQKGDKKYIPIENTQEIHLFGEITINKKLLDFVSQKGILLHFYNYYGFYEGSFYPREHYNSGALILKQAEFYLNFDKRTNLAKKFVKGAFLNMIKVLEYYSRRGYDLEEEIKKINEIYKGLEEFSLINEIMALEGNGKEVYFNSFNKIIKNEIFLFQGRERRPPRDRINALISYGNSLLYSYVLSEIYQTHLDPRIGFLHATNFRRFSLNLDIAEVFKPIIVDRLILNLINKGIIKENNFLKELNGIYLNEEGRKIFVEEMDKKMRTVIQHKKLKRKISYRTLIRMELYKVEKHLLGDEEYEPFVIWW</sequence>
<proteinExistence type="inferred from homology"/>
<dbReference type="GO" id="GO:0046872">
    <property type="term" value="F:metal ion binding"/>
    <property type="evidence" value="ECO:0007669"/>
    <property type="project" value="UniProtKB-UniRule"/>
</dbReference>
<keyword evidence="7 9" id="KW-0238">DNA-binding</keyword>
<feature type="binding site" evidence="9">
    <location>
        <position position="223"/>
    </location>
    <ligand>
        <name>Mn(2+)</name>
        <dbReference type="ChEBI" id="CHEBI:29035"/>
    </ligand>
</feature>
<evidence type="ECO:0000256" key="6">
    <source>
        <dbReference type="ARBA" id="ARBA00023118"/>
    </source>
</evidence>
<evidence type="ECO:0000256" key="4">
    <source>
        <dbReference type="ARBA" id="ARBA00022801"/>
    </source>
</evidence>
<dbReference type="PANTHER" id="PTHR43219:SF1">
    <property type="entry name" value="CRISPR-ASSOCIATED ENDONUCLEASE CAS1"/>
    <property type="match status" value="1"/>
</dbReference>
<feature type="binding site" evidence="9">
    <location>
        <position position="238"/>
    </location>
    <ligand>
        <name>Mn(2+)</name>
        <dbReference type="ChEBI" id="CHEBI:29035"/>
    </ligand>
</feature>
<comment type="similarity">
    <text evidence="9">Belongs to the CRISPR-associated endonuclease Cas1 family.</text>
</comment>
<dbReference type="InterPro" id="IPR042211">
    <property type="entry name" value="CRISPR-assoc_Cas1_N"/>
</dbReference>
<dbReference type="InterPro" id="IPR002729">
    <property type="entry name" value="CRISPR-assoc_Cas1"/>
</dbReference>
<evidence type="ECO:0000313" key="10">
    <source>
        <dbReference type="EMBL" id="HGQ54976.1"/>
    </source>
</evidence>
<dbReference type="GO" id="GO:0016787">
    <property type="term" value="F:hydrolase activity"/>
    <property type="evidence" value="ECO:0007669"/>
    <property type="project" value="UniProtKB-KW"/>
</dbReference>
<dbReference type="InterPro" id="IPR019858">
    <property type="entry name" value="CRISPR-assoc_Cas1_HMARI/TNEAP"/>
</dbReference>
<dbReference type="NCBIfam" id="TIGR03641">
    <property type="entry name" value="cas1_HMARI"/>
    <property type="match status" value="1"/>
</dbReference>
<dbReference type="InterPro" id="IPR042206">
    <property type="entry name" value="CRISPR-assoc_Cas1_C"/>
</dbReference>
<evidence type="ECO:0000256" key="9">
    <source>
        <dbReference type="HAMAP-Rule" id="MF_01470"/>
    </source>
</evidence>
<keyword evidence="5 9" id="KW-0460">Magnesium</keyword>
<comment type="cofactor">
    <cofactor evidence="9">
        <name>Mg(2+)</name>
        <dbReference type="ChEBI" id="CHEBI:18420"/>
    </cofactor>
    <cofactor evidence="9">
        <name>Mn(2+)</name>
        <dbReference type="ChEBI" id="CHEBI:29035"/>
    </cofactor>
</comment>
<comment type="caution">
    <text evidence="10">The sequence shown here is derived from an EMBL/GenBank/DDBJ whole genome shotgun (WGS) entry which is preliminary data.</text>
</comment>
<protein>
    <recommendedName>
        <fullName evidence="9">CRISPR-associated endonuclease Cas1</fullName>
        <ecNumber evidence="9">3.1.-.-</ecNumber>
    </recommendedName>
</protein>
<dbReference type="PANTHER" id="PTHR43219">
    <property type="entry name" value="CRISPR-ASSOCIATED ENDONUCLEASE CAS1"/>
    <property type="match status" value="1"/>
</dbReference>
<keyword evidence="6 9" id="KW-0051">Antiviral defense</keyword>
<evidence type="ECO:0000256" key="8">
    <source>
        <dbReference type="ARBA" id="ARBA00023211"/>
    </source>
</evidence>
<keyword evidence="1 9" id="KW-0540">Nuclease</keyword>
<evidence type="ECO:0000256" key="7">
    <source>
        <dbReference type="ARBA" id="ARBA00023125"/>
    </source>
</evidence>
<dbReference type="GO" id="GO:0051607">
    <property type="term" value="P:defense response to virus"/>
    <property type="evidence" value="ECO:0007669"/>
    <property type="project" value="UniProtKB-UniRule"/>
</dbReference>
<dbReference type="CDD" id="cd09722">
    <property type="entry name" value="Cas1_I-B"/>
    <property type="match status" value="1"/>
</dbReference>
<dbReference type="EMBL" id="DTBX01000025">
    <property type="protein sequence ID" value="HGQ54976.1"/>
    <property type="molecule type" value="Genomic_DNA"/>
</dbReference>
<dbReference type="EC" id="3.1.-.-" evidence="9"/>